<dbReference type="PANTHER" id="PTHR48079:SF6">
    <property type="entry name" value="NAD(P)-BINDING DOMAIN-CONTAINING PROTEIN-RELATED"/>
    <property type="match status" value="1"/>
</dbReference>
<dbReference type="PANTHER" id="PTHR48079">
    <property type="entry name" value="PROTEIN YEEZ"/>
    <property type="match status" value="1"/>
</dbReference>
<name>A0ABW7Q416_9MICO</name>
<dbReference type="InterPro" id="IPR051783">
    <property type="entry name" value="NAD(P)-dependent_oxidoreduct"/>
</dbReference>
<sequence>MRILLTGSTGYIGSALLEHLVDSGHEVVAVVRTPEAATRIAEQGAEAALGDVTDTAWFADRLSGVDAAVHTAAPSAGAAGFNTAVVDAAIRAFSRTGKRFVLTSGIWLWGAGAITEEAPLDPPALVAWRAPIEERLLASDVDAAVVAPGVVYGRGAGLLDLVVDGPRTPSGELELIGDGAQHWTWVHVDDLARLYELVLTAPEPVGRVIASDGSPTTVRAVAERAAGEAGVVAGTVAAAHERLGVAFADALLLDQRASGARARSLGWVPVHTSVLDEVALAASRS</sequence>
<feature type="domain" description="NAD(P)-binding" evidence="1">
    <location>
        <begin position="7"/>
        <end position="161"/>
    </location>
</feature>
<dbReference type="EMBL" id="JBIQWL010000001">
    <property type="protein sequence ID" value="MFH8249138.1"/>
    <property type="molecule type" value="Genomic_DNA"/>
</dbReference>
<dbReference type="SUPFAM" id="SSF51735">
    <property type="entry name" value="NAD(P)-binding Rossmann-fold domains"/>
    <property type="match status" value="1"/>
</dbReference>
<accession>A0ABW7Q416</accession>
<dbReference type="InterPro" id="IPR036291">
    <property type="entry name" value="NAD(P)-bd_dom_sf"/>
</dbReference>
<protein>
    <submittedName>
        <fullName evidence="2">NAD-dependent epimerase/dehydratase family protein</fullName>
    </submittedName>
</protein>
<dbReference type="RefSeq" id="WP_396639085.1">
    <property type="nucleotide sequence ID" value="NZ_JBIQWL010000001.1"/>
</dbReference>
<dbReference type="Pfam" id="PF13460">
    <property type="entry name" value="NAD_binding_10"/>
    <property type="match status" value="1"/>
</dbReference>
<reference evidence="2 3" key="1">
    <citation type="submission" date="2024-09" db="EMBL/GenBank/DDBJ databases">
        <authorList>
            <person name="Pan X."/>
        </authorList>
    </citation>
    <scope>NUCLEOTIDE SEQUENCE [LARGE SCALE GENOMIC DNA]</scope>
    <source>
        <strain evidence="2 3">B2969</strain>
    </source>
</reference>
<gene>
    <name evidence="2" type="ORF">ACH3VR_02065</name>
</gene>
<organism evidence="2 3">
    <name type="scientific">Microbacterium alkaliflavum</name>
    <dbReference type="NCBI Taxonomy" id="3248839"/>
    <lineage>
        <taxon>Bacteria</taxon>
        <taxon>Bacillati</taxon>
        <taxon>Actinomycetota</taxon>
        <taxon>Actinomycetes</taxon>
        <taxon>Micrococcales</taxon>
        <taxon>Microbacteriaceae</taxon>
        <taxon>Microbacterium</taxon>
    </lineage>
</organism>
<evidence type="ECO:0000259" key="1">
    <source>
        <dbReference type="Pfam" id="PF13460"/>
    </source>
</evidence>
<comment type="caution">
    <text evidence="2">The sequence shown here is derived from an EMBL/GenBank/DDBJ whole genome shotgun (WGS) entry which is preliminary data.</text>
</comment>
<keyword evidence="3" id="KW-1185">Reference proteome</keyword>
<proteinExistence type="predicted"/>
<evidence type="ECO:0000313" key="2">
    <source>
        <dbReference type="EMBL" id="MFH8249138.1"/>
    </source>
</evidence>
<dbReference type="Gene3D" id="3.40.50.720">
    <property type="entry name" value="NAD(P)-binding Rossmann-like Domain"/>
    <property type="match status" value="1"/>
</dbReference>
<dbReference type="Proteomes" id="UP001610861">
    <property type="component" value="Unassembled WGS sequence"/>
</dbReference>
<evidence type="ECO:0000313" key="3">
    <source>
        <dbReference type="Proteomes" id="UP001610861"/>
    </source>
</evidence>
<dbReference type="InterPro" id="IPR016040">
    <property type="entry name" value="NAD(P)-bd_dom"/>
</dbReference>